<dbReference type="RefSeq" id="WP_076614175.1">
    <property type="nucleotide sequence ID" value="NZ_CP019323.1"/>
</dbReference>
<sequence length="301" mass="33756">MKRIKVIIWGIAVIMLGITLFVVLGKENSTDKPKYTTYTVKTENTRYFNGVVQEDQKQAVSQDVKSADETLVASYVNSGDPVTKGETLFSFYNDMTSEINGVNLEIKQAQLTIQELNKTTDKNTDYQIELAKDQEALNDAQDKLNKLNKEQNRVVTAPINGTYYESAGHSYIYGSPIIVGNVNEFSVDKIKLGKEVSVIKNNGKKITGSYTKKDSIPYNNGAVSYYHFQVSTDEELPYGMHVQIKNQSKGYKIPEAAVKSGDTVYLVRNGKKHERILNLTKSGHYYYAKEGIKAGDKLVLF</sequence>
<dbReference type="EMBL" id="CP019323">
    <property type="protein sequence ID" value="APX71671.1"/>
    <property type="molecule type" value="Genomic_DNA"/>
</dbReference>
<evidence type="ECO:0000256" key="1">
    <source>
        <dbReference type="SAM" id="Coils"/>
    </source>
</evidence>
<dbReference type="OrthoDB" id="2319976at2"/>
<name>A0A1P8Q1H3_9LACO</name>
<keyword evidence="4" id="KW-1185">Reference proteome</keyword>
<feature type="coiled-coil region" evidence="1">
    <location>
        <begin position="99"/>
        <end position="157"/>
    </location>
</feature>
<keyword evidence="2" id="KW-1133">Transmembrane helix</keyword>
<evidence type="ECO:0000313" key="3">
    <source>
        <dbReference type="EMBL" id="APX71671.1"/>
    </source>
</evidence>
<keyword evidence="2" id="KW-0812">Transmembrane</keyword>
<dbReference type="KEGG" id="lalw:BTM29_03465"/>
<dbReference type="AlphaFoldDB" id="A0A1P8Q1H3"/>
<evidence type="ECO:0000256" key="2">
    <source>
        <dbReference type="SAM" id="Phobius"/>
    </source>
</evidence>
<protein>
    <submittedName>
        <fullName evidence="3">Uncharacterized protein</fullName>
    </submittedName>
</protein>
<accession>A0A1P8Q1H3</accession>
<keyword evidence="1" id="KW-0175">Coiled coil</keyword>
<dbReference type="Proteomes" id="UP000187499">
    <property type="component" value="Chromosome"/>
</dbReference>
<feature type="transmembrane region" description="Helical" evidence="2">
    <location>
        <begin position="6"/>
        <end position="24"/>
    </location>
</feature>
<proteinExistence type="predicted"/>
<keyword evidence="2" id="KW-0472">Membrane</keyword>
<gene>
    <name evidence="3" type="ORF">BTM29_03465</name>
</gene>
<dbReference type="STRING" id="1847728.BTM29_03465"/>
<organism evidence="3 4">
    <name type="scientific">Companilactobacillus allii</name>
    <dbReference type="NCBI Taxonomy" id="1847728"/>
    <lineage>
        <taxon>Bacteria</taxon>
        <taxon>Bacillati</taxon>
        <taxon>Bacillota</taxon>
        <taxon>Bacilli</taxon>
        <taxon>Lactobacillales</taxon>
        <taxon>Lactobacillaceae</taxon>
        <taxon>Companilactobacillus</taxon>
    </lineage>
</organism>
<evidence type="ECO:0000313" key="4">
    <source>
        <dbReference type="Proteomes" id="UP000187499"/>
    </source>
</evidence>
<reference evidence="4" key="1">
    <citation type="submission" date="2016-12" db="EMBL/GenBank/DDBJ databases">
        <authorList>
            <person name="Jung M.Y."/>
            <person name="Lee S.H."/>
        </authorList>
    </citation>
    <scope>NUCLEOTIDE SEQUENCE [LARGE SCALE GENOMIC DNA]</scope>
    <source>
        <strain evidence="4">WiKim39</strain>
    </source>
</reference>